<dbReference type="InParanoid" id="E3KD81"/>
<reference evidence="4" key="2">
    <citation type="journal article" date="2011" name="Proc. Natl. Acad. Sci. U.S.A.">
        <title>Obligate biotrophy features unraveled by the genomic analysis of rust fungi.</title>
        <authorList>
            <person name="Duplessis S."/>
            <person name="Cuomo C.A."/>
            <person name="Lin Y.-C."/>
            <person name="Aerts A."/>
            <person name="Tisserant E."/>
            <person name="Veneault-Fourrey C."/>
            <person name="Joly D.L."/>
            <person name="Hacquard S."/>
            <person name="Amselem J."/>
            <person name="Cantarel B.L."/>
            <person name="Chiu R."/>
            <person name="Coutinho P.M."/>
            <person name="Feau N."/>
            <person name="Field M."/>
            <person name="Frey P."/>
            <person name="Gelhaye E."/>
            <person name="Goldberg J."/>
            <person name="Grabherr M.G."/>
            <person name="Kodira C.D."/>
            <person name="Kohler A."/>
            <person name="Kuees U."/>
            <person name="Lindquist E.A."/>
            <person name="Lucas S.M."/>
            <person name="Mago R."/>
            <person name="Mauceli E."/>
            <person name="Morin E."/>
            <person name="Murat C."/>
            <person name="Pangilinan J.L."/>
            <person name="Park R."/>
            <person name="Pearson M."/>
            <person name="Quesneville H."/>
            <person name="Rouhier N."/>
            <person name="Sakthikumar S."/>
            <person name="Salamov A.A."/>
            <person name="Schmutz J."/>
            <person name="Selles B."/>
            <person name="Shapiro H."/>
            <person name="Tanguay P."/>
            <person name="Tuskan G.A."/>
            <person name="Henrissat B."/>
            <person name="Van de Peer Y."/>
            <person name="Rouze P."/>
            <person name="Ellis J.G."/>
            <person name="Dodds P.N."/>
            <person name="Schein J.E."/>
            <person name="Zhong S."/>
            <person name="Hamelin R.C."/>
            <person name="Grigoriev I.V."/>
            <person name="Szabo L.J."/>
            <person name="Martin F."/>
        </authorList>
    </citation>
    <scope>NUCLEOTIDE SEQUENCE [LARGE SCALE GENOMIC DNA]</scope>
    <source>
        <strain evidence="4">CRL 75-36-700-3 / race SCCL</strain>
    </source>
</reference>
<feature type="compositionally biased region" description="Low complexity" evidence="2">
    <location>
        <begin position="589"/>
        <end position="621"/>
    </location>
</feature>
<evidence type="ECO:0000313" key="3">
    <source>
        <dbReference type="EMBL" id="EFP82307.1"/>
    </source>
</evidence>
<feature type="compositionally biased region" description="Polar residues" evidence="2">
    <location>
        <begin position="276"/>
        <end position="287"/>
    </location>
</feature>
<feature type="region of interest" description="Disordered" evidence="2">
    <location>
        <begin position="176"/>
        <end position="305"/>
    </location>
</feature>
<dbReference type="EMBL" id="DS178281">
    <property type="protein sequence ID" value="EFP82307.1"/>
    <property type="molecule type" value="Genomic_DNA"/>
</dbReference>
<dbReference type="GeneID" id="10529680"/>
<feature type="region of interest" description="Disordered" evidence="2">
    <location>
        <begin position="562"/>
        <end position="621"/>
    </location>
</feature>
<feature type="coiled-coil region" evidence="1">
    <location>
        <begin position="359"/>
        <end position="447"/>
    </location>
</feature>
<evidence type="ECO:0000256" key="2">
    <source>
        <dbReference type="SAM" id="MobiDB-lite"/>
    </source>
</evidence>
<dbReference type="OMA" id="QQPETHC"/>
<proteinExistence type="predicted"/>
<accession>E3KD81</accession>
<organism evidence="3 4">
    <name type="scientific">Puccinia graminis f. sp. tritici (strain CRL 75-36-700-3 / race SCCL)</name>
    <name type="common">Black stem rust fungus</name>
    <dbReference type="NCBI Taxonomy" id="418459"/>
    <lineage>
        <taxon>Eukaryota</taxon>
        <taxon>Fungi</taxon>
        <taxon>Dikarya</taxon>
        <taxon>Basidiomycota</taxon>
        <taxon>Pucciniomycotina</taxon>
        <taxon>Pucciniomycetes</taxon>
        <taxon>Pucciniales</taxon>
        <taxon>Pucciniaceae</taxon>
        <taxon>Puccinia</taxon>
    </lineage>
</organism>
<protein>
    <submittedName>
        <fullName evidence="3">Uncharacterized protein</fullName>
    </submittedName>
</protein>
<dbReference type="KEGG" id="pgr:PGTG_07704"/>
<evidence type="ECO:0000256" key="1">
    <source>
        <dbReference type="SAM" id="Coils"/>
    </source>
</evidence>
<name>E3KD81_PUCGT</name>
<gene>
    <name evidence="3" type="ORF">PGTG_07704</name>
</gene>
<dbReference type="VEuPathDB" id="FungiDB:PGTG_07704"/>
<feature type="compositionally biased region" description="Low complexity" evidence="2">
    <location>
        <begin position="25"/>
        <end position="61"/>
    </location>
</feature>
<feature type="region of interest" description="Disordered" evidence="2">
    <location>
        <begin position="25"/>
        <end position="70"/>
    </location>
</feature>
<feature type="region of interest" description="Disordered" evidence="2">
    <location>
        <begin position="448"/>
        <end position="537"/>
    </location>
</feature>
<feature type="compositionally biased region" description="Polar residues" evidence="2">
    <location>
        <begin position="455"/>
        <end position="465"/>
    </location>
</feature>
<feature type="compositionally biased region" description="Polar residues" evidence="2">
    <location>
        <begin position="474"/>
        <end position="486"/>
    </location>
</feature>
<dbReference type="AlphaFoldDB" id="E3KD81"/>
<feature type="compositionally biased region" description="Low complexity" evidence="2">
    <location>
        <begin position="245"/>
        <end position="274"/>
    </location>
</feature>
<feature type="compositionally biased region" description="Polar residues" evidence="2">
    <location>
        <begin position="176"/>
        <end position="186"/>
    </location>
</feature>
<sequence length="638" mass="70888">MQHLLRSIYNNQWFPFQTIPLLSSPKSTPASSPAVDLSPSLSSSSSTSSSSSGNSTLRPSLTPTEEGDHHFQLDSSDQFHLLQITSTSLSISVSLPSSYLNNQLIHPLINLNSQPWSKLLLLDQSQPSNRASHPDQDGTSLASLTILIYGLEPGTVYDVDLELNLVDQHPALNLASNSSLRNQPTDDIQHNLPQKLDSTSTTRLELNDQPPARQHSHRLKLSDARARSQTSIPHMDPDGPPPPYTSYDPASPTQTCTSDVVRSSSHSFSPLESSFAEITSTETSLDASTLPAPRSDNTNEEDQAMRTEVEKQALALREAIEENAPLKQSLCDLEQLIKRLDEENVTKSAALLSYDEPKMVEFEKRIEDQKEKLKRKTEEYNALEQKNQRKLDTLKQNNQLLKTRWEESIQRVGDLKEKTLKPTEEEIEELTRQLSECEKEIKSIDRETQKRAIEHSNQFQIVRSRSASKKPNLIPSTSNSRGTSNDSAHKEASKNRRQSKWRSMDDFKSMNPSLVRRNHSGKTVALDEKTPAGSTTVVAQQQPKILYQHNRSRLNKSISIAACPSPNGSPEKKSRYMRGQLASTHSSLPATNTTAPTSTVTTPTPTTTTTTTTPVNHSHSVPVVSVSAKTWAEKLAQS</sequence>
<dbReference type="RefSeq" id="XP_003326726.1">
    <property type="nucleotide sequence ID" value="XM_003326678.2"/>
</dbReference>
<reference key="1">
    <citation type="submission" date="2007-01" db="EMBL/GenBank/DDBJ databases">
        <title>The Genome Sequence of Puccinia graminis f. sp. tritici Strain CRL 75-36-700-3.</title>
        <authorList>
            <consortium name="The Broad Institute Genome Sequencing Platform"/>
            <person name="Birren B."/>
            <person name="Lander E."/>
            <person name="Galagan J."/>
            <person name="Nusbaum C."/>
            <person name="Devon K."/>
            <person name="Cuomo C."/>
            <person name="Jaffe D."/>
            <person name="Butler J."/>
            <person name="Alvarez P."/>
            <person name="Gnerre S."/>
            <person name="Grabherr M."/>
            <person name="Mauceli E."/>
            <person name="Brockman W."/>
            <person name="Young S."/>
            <person name="LaButti K."/>
            <person name="Sykes S."/>
            <person name="DeCaprio D."/>
            <person name="Crawford M."/>
            <person name="Koehrsen M."/>
            <person name="Engels R."/>
            <person name="Montgomery P."/>
            <person name="Pearson M."/>
            <person name="Howarth C."/>
            <person name="Larson L."/>
            <person name="White J."/>
            <person name="Zeng Q."/>
            <person name="Kodira C."/>
            <person name="Yandava C."/>
            <person name="Alvarado L."/>
            <person name="O'Leary S."/>
            <person name="Szabo L."/>
            <person name="Dean R."/>
            <person name="Schein J."/>
        </authorList>
    </citation>
    <scope>NUCLEOTIDE SEQUENCE</scope>
    <source>
        <strain>CRL 75-36-700-3</strain>
    </source>
</reference>
<dbReference type="Proteomes" id="UP000008783">
    <property type="component" value="Unassembled WGS sequence"/>
</dbReference>
<evidence type="ECO:0000313" key="4">
    <source>
        <dbReference type="Proteomes" id="UP000008783"/>
    </source>
</evidence>
<keyword evidence="1" id="KW-0175">Coiled coil</keyword>
<keyword evidence="4" id="KW-1185">Reference proteome</keyword>
<dbReference type="OrthoDB" id="2596255at2759"/>
<dbReference type="HOGENOM" id="CLU_429688_0_0_1"/>